<dbReference type="GO" id="GO:0042256">
    <property type="term" value="P:cytosolic ribosome assembly"/>
    <property type="evidence" value="ECO:0007669"/>
    <property type="project" value="UniProtKB-UniRule"/>
</dbReference>
<evidence type="ECO:0000313" key="3">
    <source>
        <dbReference type="EMBL" id="TLS68786.1"/>
    </source>
</evidence>
<dbReference type="PANTHER" id="PTHR21043">
    <property type="entry name" value="IOJAP SUPERFAMILY ORTHOLOG"/>
    <property type="match status" value="1"/>
</dbReference>
<comment type="function">
    <text evidence="2">Functions as a ribosomal silencing factor. Interacts with ribosomal protein uL14 (rplN), blocking formation of intersubunit bridge B8. Prevents association of the 30S and 50S ribosomal subunits and the formation of functional ribosomes, thus repressing translation.</text>
</comment>
<evidence type="ECO:0000256" key="2">
    <source>
        <dbReference type="HAMAP-Rule" id="MF_01477"/>
    </source>
</evidence>
<dbReference type="PANTHER" id="PTHR21043:SF0">
    <property type="entry name" value="MITOCHONDRIAL ASSEMBLY OF RIBOSOMAL LARGE SUBUNIT PROTEIN 1"/>
    <property type="match status" value="1"/>
</dbReference>
<evidence type="ECO:0000256" key="1">
    <source>
        <dbReference type="ARBA" id="ARBA00010574"/>
    </source>
</evidence>
<keyword evidence="2" id="KW-0963">Cytoplasm</keyword>
<organism evidence="3 4">
    <name type="scientific">Mariprofundus erugo</name>
    <dbReference type="NCBI Taxonomy" id="2528639"/>
    <lineage>
        <taxon>Bacteria</taxon>
        <taxon>Pseudomonadati</taxon>
        <taxon>Pseudomonadota</taxon>
        <taxon>Candidatius Mariprofundia</taxon>
        <taxon>Mariprofundales</taxon>
        <taxon>Mariprofundaceae</taxon>
        <taxon>Mariprofundus</taxon>
    </lineage>
</organism>
<dbReference type="InterPro" id="IPR043519">
    <property type="entry name" value="NT_sf"/>
</dbReference>
<keyword evidence="4" id="KW-1185">Reference proteome</keyword>
<gene>
    <name evidence="2 3" type="primary">rsfS</name>
    <name evidence="3" type="ORF">FEF65_02315</name>
</gene>
<dbReference type="SUPFAM" id="SSF81301">
    <property type="entry name" value="Nucleotidyltransferase"/>
    <property type="match status" value="1"/>
</dbReference>
<dbReference type="Proteomes" id="UP000306585">
    <property type="component" value="Unassembled WGS sequence"/>
</dbReference>
<dbReference type="NCBIfam" id="TIGR00090">
    <property type="entry name" value="rsfS_iojap_ybeB"/>
    <property type="match status" value="1"/>
</dbReference>
<dbReference type="GO" id="GO:0017148">
    <property type="term" value="P:negative regulation of translation"/>
    <property type="evidence" value="ECO:0007669"/>
    <property type="project" value="UniProtKB-UniRule"/>
</dbReference>
<reference evidence="3 4" key="1">
    <citation type="journal article" date="2019" name="Appl. Environ. Microbiol.">
        <title>Environmental Evidence and Genomic Insight of Iron-oxidizing Bacteria Preference Towards More Corrosion Resistant Stainless Steel at Higher Salinities.</title>
        <authorList>
            <person name="Garrison C.E."/>
            <person name="Price K.A."/>
            <person name="Field E.K."/>
        </authorList>
    </citation>
    <scope>NUCLEOTIDE SEQUENCE [LARGE SCALE GENOMIC DNA]</scope>
    <source>
        <strain evidence="3 4">P3</strain>
    </source>
</reference>
<protein>
    <recommendedName>
        <fullName evidence="2">Ribosomal silencing factor RsfS</fullName>
    </recommendedName>
</protein>
<comment type="subcellular location">
    <subcellularLocation>
        <location evidence="2">Cytoplasm</location>
    </subcellularLocation>
</comment>
<dbReference type="OrthoDB" id="9793681at2"/>
<dbReference type="GO" id="GO:0090071">
    <property type="term" value="P:negative regulation of ribosome biogenesis"/>
    <property type="evidence" value="ECO:0007669"/>
    <property type="project" value="UniProtKB-UniRule"/>
</dbReference>
<keyword evidence="2" id="KW-0678">Repressor</keyword>
<dbReference type="EMBL" id="VBRY01000002">
    <property type="protein sequence ID" value="TLS68786.1"/>
    <property type="molecule type" value="Genomic_DNA"/>
</dbReference>
<dbReference type="GO" id="GO:0005737">
    <property type="term" value="C:cytoplasm"/>
    <property type="evidence" value="ECO:0007669"/>
    <property type="project" value="UniProtKB-SubCell"/>
</dbReference>
<dbReference type="GO" id="GO:0043023">
    <property type="term" value="F:ribosomal large subunit binding"/>
    <property type="evidence" value="ECO:0007669"/>
    <property type="project" value="TreeGrafter"/>
</dbReference>
<dbReference type="InterPro" id="IPR004394">
    <property type="entry name" value="Iojap/RsfS/C7orf30"/>
</dbReference>
<comment type="caution">
    <text evidence="3">The sequence shown here is derived from an EMBL/GenBank/DDBJ whole genome shotgun (WGS) entry which is preliminary data.</text>
</comment>
<keyword evidence="2" id="KW-0810">Translation regulation</keyword>
<accession>A0A5R9GRB6</accession>
<dbReference type="Gene3D" id="3.30.460.10">
    <property type="entry name" value="Beta Polymerase, domain 2"/>
    <property type="match status" value="1"/>
</dbReference>
<dbReference type="Pfam" id="PF02410">
    <property type="entry name" value="RsfS"/>
    <property type="match status" value="1"/>
</dbReference>
<evidence type="ECO:0000313" key="4">
    <source>
        <dbReference type="Proteomes" id="UP000306585"/>
    </source>
</evidence>
<comment type="subunit">
    <text evidence="2">Interacts with ribosomal protein uL14 (rplN).</text>
</comment>
<name>A0A5R9GRB6_9PROT</name>
<dbReference type="HAMAP" id="MF_01477">
    <property type="entry name" value="Iojap_RsfS"/>
    <property type="match status" value="1"/>
</dbReference>
<sequence>MAKDQEILEELTTAVVEALEDKKATDLLVIDVRGRCDFTDRFVLASGRSDRQLKALAQSVSEVAHRYTLPAKIEGLDAAEWLLIDLGDLVVHLFLPEVRESFQLERLWAAPAGAKSAL</sequence>
<dbReference type="AlphaFoldDB" id="A0A5R9GRB6"/>
<proteinExistence type="inferred from homology"/>
<comment type="similarity">
    <text evidence="1 2">Belongs to the Iojap/RsfS family.</text>
</comment>